<dbReference type="InterPro" id="IPR032508">
    <property type="entry name" value="FecR_C"/>
</dbReference>
<evidence type="ECO:0000256" key="1">
    <source>
        <dbReference type="SAM" id="Phobius"/>
    </source>
</evidence>
<dbReference type="InterPro" id="IPR006860">
    <property type="entry name" value="FecR"/>
</dbReference>
<dbReference type="InterPro" id="IPR012373">
    <property type="entry name" value="Ferrdict_sens_TM"/>
</dbReference>
<dbReference type="RefSeq" id="WP_377061781.1">
    <property type="nucleotide sequence ID" value="NZ_JBHSJJ010000002.1"/>
</dbReference>
<dbReference type="Proteomes" id="UP001595818">
    <property type="component" value="Unassembled WGS sequence"/>
</dbReference>
<proteinExistence type="predicted"/>
<accession>A0ABV9SX75</accession>
<keyword evidence="5" id="KW-1185">Reference proteome</keyword>
<dbReference type="EMBL" id="JBHSJJ010000002">
    <property type="protein sequence ID" value="MFC4870852.1"/>
    <property type="molecule type" value="Genomic_DNA"/>
</dbReference>
<dbReference type="Pfam" id="PF04773">
    <property type="entry name" value="FecR"/>
    <property type="match status" value="1"/>
</dbReference>
<keyword evidence="1" id="KW-0812">Transmembrane</keyword>
<dbReference type="Gene3D" id="2.60.120.1440">
    <property type="match status" value="1"/>
</dbReference>
<evidence type="ECO:0000313" key="5">
    <source>
        <dbReference type="Proteomes" id="UP001595818"/>
    </source>
</evidence>
<feature type="domain" description="Protein FecR C-terminal" evidence="3">
    <location>
        <begin position="293"/>
        <end position="360"/>
    </location>
</feature>
<keyword evidence="1" id="KW-0472">Membrane</keyword>
<evidence type="ECO:0000313" key="4">
    <source>
        <dbReference type="EMBL" id="MFC4870852.1"/>
    </source>
</evidence>
<gene>
    <name evidence="4" type="ORF">ACFPFU_04080</name>
</gene>
<organism evidence="4 5">
    <name type="scientific">Negadavirga shengliensis</name>
    <dbReference type="NCBI Taxonomy" id="1389218"/>
    <lineage>
        <taxon>Bacteria</taxon>
        <taxon>Pseudomonadati</taxon>
        <taxon>Bacteroidota</taxon>
        <taxon>Cytophagia</taxon>
        <taxon>Cytophagales</taxon>
        <taxon>Cyclobacteriaceae</taxon>
        <taxon>Negadavirga</taxon>
    </lineage>
</organism>
<dbReference type="Gene3D" id="3.55.50.30">
    <property type="match status" value="1"/>
</dbReference>
<evidence type="ECO:0000259" key="3">
    <source>
        <dbReference type="Pfam" id="PF16344"/>
    </source>
</evidence>
<dbReference type="PANTHER" id="PTHR30273:SF2">
    <property type="entry name" value="PROTEIN FECR"/>
    <property type="match status" value="1"/>
</dbReference>
<keyword evidence="1" id="KW-1133">Transmembrane helix</keyword>
<name>A0ABV9SX75_9BACT</name>
<reference evidence="5" key="1">
    <citation type="journal article" date="2019" name="Int. J. Syst. Evol. Microbiol.">
        <title>The Global Catalogue of Microorganisms (GCM) 10K type strain sequencing project: providing services to taxonomists for standard genome sequencing and annotation.</title>
        <authorList>
            <consortium name="The Broad Institute Genomics Platform"/>
            <consortium name="The Broad Institute Genome Sequencing Center for Infectious Disease"/>
            <person name="Wu L."/>
            <person name="Ma J."/>
        </authorList>
    </citation>
    <scope>NUCLEOTIDE SEQUENCE [LARGE SCALE GENOMIC DNA]</scope>
    <source>
        <strain evidence="5">CGMCC 4.7466</strain>
    </source>
</reference>
<comment type="caution">
    <text evidence="4">The sequence shown here is derived from an EMBL/GenBank/DDBJ whole genome shotgun (WGS) entry which is preliminary data.</text>
</comment>
<protein>
    <submittedName>
        <fullName evidence="4">FecR family protein</fullName>
    </submittedName>
</protein>
<dbReference type="PANTHER" id="PTHR30273">
    <property type="entry name" value="PERIPLASMIC SIGNAL SENSOR AND SIGMA FACTOR ACTIVATOR FECR-RELATED"/>
    <property type="match status" value="1"/>
</dbReference>
<evidence type="ECO:0000259" key="2">
    <source>
        <dbReference type="Pfam" id="PF04773"/>
    </source>
</evidence>
<sequence>MSKSEYTVEDFILDPEFQSWVLSPDEEAKAYWEGFLEKNPDKYKEVELARKTLLNLSRDVAEVSEKRIEDTWSHISKAISDRGKKSAERRVVPLSSESTIRRYAKASRSSYQRDHQFYRIAAILILAFILGLLFNLTQQHHEEFKEVIVEYEEHVAPPGVKSNLTLQDGSKVILNSGSKLRYVRNFESDKRELYLVGEAYFEVAKDSLRPFIVRTGPIATTALGTSFNITAYENESHDIALLSGKVKVVLDFEEKQQVELNPGEALQVEVEKRIHKKHDFQEEKVLAWTRKTILFDQTPMEEAIRVLENWYGVKIEVLNKPDRGVLLSGRFVDQTLKRVLEGLSYSTRFDFQIAKDQVTLKFDSSS</sequence>
<dbReference type="Pfam" id="PF16344">
    <property type="entry name" value="FecR_C"/>
    <property type="match status" value="1"/>
</dbReference>
<feature type="transmembrane region" description="Helical" evidence="1">
    <location>
        <begin position="117"/>
        <end position="136"/>
    </location>
</feature>
<dbReference type="PIRSF" id="PIRSF018266">
    <property type="entry name" value="FecR"/>
    <property type="match status" value="1"/>
</dbReference>
<feature type="domain" description="FecR protein" evidence="2">
    <location>
        <begin position="157"/>
        <end position="247"/>
    </location>
</feature>